<comment type="caution">
    <text evidence="1">The sequence shown here is derived from an EMBL/GenBank/DDBJ whole genome shotgun (WGS) entry which is preliminary data.</text>
</comment>
<reference evidence="1" key="1">
    <citation type="submission" date="2021-01" db="EMBL/GenBank/DDBJ databases">
        <authorList>
            <person name="Zahm M."/>
            <person name="Roques C."/>
            <person name="Cabau C."/>
            <person name="Klopp C."/>
            <person name="Donnadieu C."/>
            <person name="Jouanno E."/>
            <person name="Lampietro C."/>
            <person name="Louis A."/>
            <person name="Herpin A."/>
            <person name="Echchiki A."/>
            <person name="Berthelot C."/>
            <person name="Parey E."/>
            <person name="Roest-Crollius H."/>
            <person name="Braasch I."/>
            <person name="Postlethwait J."/>
            <person name="Bobe J."/>
            <person name="Montfort J."/>
            <person name="Bouchez O."/>
            <person name="Begum T."/>
            <person name="Mejri S."/>
            <person name="Adams A."/>
            <person name="Chen W.-J."/>
            <person name="Guiguen Y."/>
        </authorList>
    </citation>
    <scope>NUCLEOTIDE SEQUENCE</scope>
    <source>
        <tissue evidence="1">Blood</tissue>
    </source>
</reference>
<accession>A0A8T3E475</accession>
<dbReference type="Proteomes" id="UP000829720">
    <property type="component" value="Unassembled WGS sequence"/>
</dbReference>
<dbReference type="EMBL" id="JAERUA010000002">
    <property type="protein sequence ID" value="KAI1902784.1"/>
    <property type="molecule type" value="Genomic_DNA"/>
</dbReference>
<organism evidence="1 2">
    <name type="scientific">Albula goreensis</name>
    <dbReference type="NCBI Taxonomy" id="1534307"/>
    <lineage>
        <taxon>Eukaryota</taxon>
        <taxon>Metazoa</taxon>
        <taxon>Chordata</taxon>
        <taxon>Craniata</taxon>
        <taxon>Vertebrata</taxon>
        <taxon>Euteleostomi</taxon>
        <taxon>Actinopterygii</taxon>
        <taxon>Neopterygii</taxon>
        <taxon>Teleostei</taxon>
        <taxon>Albuliformes</taxon>
        <taxon>Albulidae</taxon>
        <taxon>Albula</taxon>
    </lineage>
</organism>
<keyword evidence="2" id="KW-1185">Reference proteome</keyword>
<dbReference type="AlphaFoldDB" id="A0A8T3E475"/>
<sequence length="72" mass="7467">MTTPAWPGHSASRVSGACGRGQCNVIQLVSAAARGVVHAVEKLVVIVVNILRTAPLKSQEKLGFSEKGGLTI</sequence>
<name>A0A8T3E475_9TELE</name>
<proteinExistence type="predicted"/>
<evidence type="ECO:0000313" key="2">
    <source>
        <dbReference type="Proteomes" id="UP000829720"/>
    </source>
</evidence>
<evidence type="ECO:0000313" key="1">
    <source>
        <dbReference type="EMBL" id="KAI1902784.1"/>
    </source>
</evidence>
<gene>
    <name evidence="1" type="ORF">AGOR_G00019560</name>
</gene>
<protein>
    <submittedName>
        <fullName evidence="1">Uncharacterized protein</fullName>
    </submittedName>
</protein>